<evidence type="ECO:0000256" key="3">
    <source>
        <dbReference type="SAM" id="MobiDB-lite"/>
    </source>
</evidence>
<dbReference type="GO" id="GO:0005634">
    <property type="term" value="C:nucleus"/>
    <property type="evidence" value="ECO:0007669"/>
    <property type="project" value="UniProtKB-SubCell"/>
</dbReference>
<accession>A0A0D0CQK2</accession>
<feature type="compositionally biased region" description="Low complexity" evidence="3">
    <location>
        <begin position="147"/>
        <end position="165"/>
    </location>
</feature>
<gene>
    <name evidence="5" type="ORF">GYMLUDRAFT_45898</name>
</gene>
<keyword evidence="2" id="KW-0539">Nucleus</keyword>
<dbReference type="Gene3D" id="2.40.50.40">
    <property type="match status" value="1"/>
</dbReference>
<dbReference type="EMBL" id="KN834789">
    <property type="protein sequence ID" value="KIK57728.1"/>
    <property type="molecule type" value="Genomic_DNA"/>
</dbReference>
<feature type="compositionally biased region" description="Pro residues" evidence="3">
    <location>
        <begin position="345"/>
        <end position="354"/>
    </location>
</feature>
<dbReference type="OrthoDB" id="2447764at2759"/>
<feature type="compositionally biased region" description="Acidic residues" evidence="3">
    <location>
        <begin position="187"/>
        <end position="196"/>
    </location>
</feature>
<organism evidence="5 6">
    <name type="scientific">Collybiopsis luxurians FD-317 M1</name>
    <dbReference type="NCBI Taxonomy" id="944289"/>
    <lineage>
        <taxon>Eukaryota</taxon>
        <taxon>Fungi</taxon>
        <taxon>Dikarya</taxon>
        <taxon>Basidiomycota</taxon>
        <taxon>Agaricomycotina</taxon>
        <taxon>Agaricomycetes</taxon>
        <taxon>Agaricomycetidae</taxon>
        <taxon>Agaricales</taxon>
        <taxon>Marasmiineae</taxon>
        <taxon>Omphalotaceae</taxon>
        <taxon>Collybiopsis</taxon>
        <taxon>Collybiopsis luxurians</taxon>
    </lineage>
</organism>
<evidence type="ECO:0000313" key="6">
    <source>
        <dbReference type="Proteomes" id="UP000053593"/>
    </source>
</evidence>
<dbReference type="InterPro" id="IPR051219">
    <property type="entry name" value="Heterochromatin_chromo-domain"/>
</dbReference>
<feature type="compositionally biased region" description="Polar residues" evidence="3">
    <location>
        <begin position="124"/>
        <end position="138"/>
    </location>
</feature>
<feature type="compositionally biased region" description="Basic and acidic residues" evidence="3">
    <location>
        <begin position="235"/>
        <end position="245"/>
    </location>
</feature>
<protein>
    <recommendedName>
        <fullName evidence="4">Chromo domain-containing protein</fullName>
    </recommendedName>
</protein>
<evidence type="ECO:0000256" key="1">
    <source>
        <dbReference type="ARBA" id="ARBA00004123"/>
    </source>
</evidence>
<reference evidence="5 6" key="1">
    <citation type="submission" date="2014-04" db="EMBL/GenBank/DDBJ databases">
        <title>Evolutionary Origins and Diversification of the Mycorrhizal Mutualists.</title>
        <authorList>
            <consortium name="DOE Joint Genome Institute"/>
            <consortium name="Mycorrhizal Genomics Consortium"/>
            <person name="Kohler A."/>
            <person name="Kuo A."/>
            <person name="Nagy L.G."/>
            <person name="Floudas D."/>
            <person name="Copeland A."/>
            <person name="Barry K.W."/>
            <person name="Cichocki N."/>
            <person name="Veneault-Fourrey C."/>
            <person name="LaButti K."/>
            <person name="Lindquist E.A."/>
            <person name="Lipzen A."/>
            <person name="Lundell T."/>
            <person name="Morin E."/>
            <person name="Murat C."/>
            <person name="Riley R."/>
            <person name="Ohm R."/>
            <person name="Sun H."/>
            <person name="Tunlid A."/>
            <person name="Henrissat B."/>
            <person name="Grigoriev I.V."/>
            <person name="Hibbett D.S."/>
            <person name="Martin F."/>
        </authorList>
    </citation>
    <scope>NUCLEOTIDE SEQUENCE [LARGE SCALE GENOMIC DNA]</scope>
    <source>
        <strain evidence="5 6">FD-317 M1</strain>
    </source>
</reference>
<dbReference type="InterPro" id="IPR016197">
    <property type="entry name" value="Chromo-like_dom_sf"/>
</dbReference>
<dbReference type="AlphaFoldDB" id="A0A0D0CQK2"/>
<dbReference type="Pfam" id="PF00385">
    <property type="entry name" value="Chromo"/>
    <property type="match status" value="1"/>
</dbReference>
<sequence length="618" mass="66840">MSDSEEEYIVESVVAARVKKGKVKAWEYRVRWKGYTEEDDTWEPVKHFEGSKHFVDSFWARASRLLGGRNVDDLSLFKTGEQFFPVGPPLKKKKSQATITESFPVASSSNQTQTSKHRNKRTRNSTPDSPASPEQPSSKRVRISANSRPETPSTSTRKSTKPVTTAAPPTRLSARKPRKEPSVVPPSEDEDDDEIQIIEPPVASKDPPRSSRRSTGNVGKSSAVRDPADAPNTANRERPRTRMDDSFQNGVLEGAVGNKTRLSGKGKEVEPSESSTSNIKRRKPGPGRSSEGLRKSGKNTTSLLTFEKGQPKTVKVKFVSSEAKREEKVAESTEDVPMAVDDSPLFPPSPPAEPPTASELLQLASRGGDNGEDLENFEEGENVHEPTPEPEPTTAPAVDGSSSLIQRSLSLAKESLFPSAWSPAALVPSAWKRPTIFGPLGLASDSRSSPGVTTTTGTNSDEAQISPFTIILDVSSKLPVVLTAVSSTDAPILEKAVRNVSRGPPGKFYSNEAALAMLDTLRTGGGSAKVITAPNALESETRDFEKFRERLGNNELFVFMAGIDLLVFCSSNSSLIAQRLNLPASLLSEPDSVLVGRVNIANHTAYANAALQVDSVPW</sequence>
<proteinExistence type="predicted"/>
<dbReference type="CDD" id="cd18968">
    <property type="entry name" value="chromodomain"/>
    <property type="match status" value="1"/>
</dbReference>
<dbReference type="Proteomes" id="UP000053593">
    <property type="component" value="Unassembled WGS sequence"/>
</dbReference>
<dbReference type="InterPro" id="IPR000953">
    <property type="entry name" value="Chromo/chromo_shadow_dom"/>
</dbReference>
<feature type="domain" description="Chromo" evidence="4">
    <location>
        <begin position="8"/>
        <end position="61"/>
    </location>
</feature>
<evidence type="ECO:0000313" key="5">
    <source>
        <dbReference type="EMBL" id="KIK57728.1"/>
    </source>
</evidence>
<feature type="compositionally biased region" description="Acidic residues" evidence="3">
    <location>
        <begin position="370"/>
        <end position="380"/>
    </location>
</feature>
<dbReference type="SMART" id="SM00298">
    <property type="entry name" value="CHROMO"/>
    <property type="match status" value="1"/>
</dbReference>
<dbReference type="PROSITE" id="PS50013">
    <property type="entry name" value="CHROMO_2"/>
    <property type="match status" value="1"/>
</dbReference>
<dbReference type="HOGENOM" id="CLU_019187_0_0_1"/>
<dbReference type="PANTHER" id="PTHR22812">
    <property type="entry name" value="CHROMOBOX PROTEIN"/>
    <property type="match status" value="1"/>
</dbReference>
<feature type="compositionally biased region" description="Polar residues" evidence="3">
    <location>
        <begin position="96"/>
        <end position="114"/>
    </location>
</feature>
<feature type="region of interest" description="Disordered" evidence="3">
    <location>
        <begin position="85"/>
        <end position="399"/>
    </location>
</feature>
<dbReference type="SUPFAM" id="SSF54160">
    <property type="entry name" value="Chromo domain-like"/>
    <property type="match status" value="1"/>
</dbReference>
<dbReference type="InterPro" id="IPR023780">
    <property type="entry name" value="Chromo_domain"/>
</dbReference>
<feature type="compositionally biased region" description="Basic and acidic residues" evidence="3">
    <location>
        <begin position="322"/>
        <end position="331"/>
    </location>
</feature>
<comment type="subcellular location">
    <subcellularLocation>
        <location evidence="1">Nucleus</location>
    </subcellularLocation>
</comment>
<name>A0A0D0CQK2_9AGAR</name>
<keyword evidence="6" id="KW-1185">Reference proteome</keyword>
<evidence type="ECO:0000256" key="2">
    <source>
        <dbReference type="ARBA" id="ARBA00023242"/>
    </source>
</evidence>
<evidence type="ECO:0000259" key="4">
    <source>
        <dbReference type="PROSITE" id="PS50013"/>
    </source>
</evidence>
<dbReference type="GO" id="GO:0006338">
    <property type="term" value="P:chromatin remodeling"/>
    <property type="evidence" value="ECO:0007669"/>
    <property type="project" value="UniProtKB-ARBA"/>
</dbReference>